<comment type="caution">
    <text evidence="4">The sequence shown here is derived from an EMBL/GenBank/DDBJ whole genome shotgun (WGS) entry which is preliminary data.</text>
</comment>
<evidence type="ECO:0000313" key="5">
    <source>
        <dbReference type="Proteomes" id="UP000030101"/>
    </source>
</evidence>
<evidence type="ECO:0000256" key="2">
    <source>
        <dbReference type="SAM" id="MobiDB-lite"/>
    </source>
</evidence>
<dbReference type="Pfam" id="PF13100">
    <property type="entry name" value="OstA_2"/>
    <property type="match status" value="1"/>
</dbReference>
<proteinExistence type="predicted"/>
<sequence>MPYYQNPPPQQKKNQEVEKIEAEARRLWYDRDINPDAKIFTGDVNFYHKGAVMKCDSALLYEQRNAIESFGNVHIIQGDSLHITCNYLDYDGINLIARLRGNVIMRHGENTLFTDSLDYDRNIGLGYYFEGGTIVDSLNTLTSQYGEYYTDNKTAIFKFDVKLENPNFTLYSDKLFYNTETKVADIKSPSRIVGDSGYILTSKGVYDTQRDIAYLLDKSKLYSGSRTATGDSMVYSRSESLAKLFGNVELKDTAENVSLHGEYAEYHEKEGKGLARDNAYVMDFSSKDTLWAHALEMQLIRDTINGDIVKGLENVRIYRKDVQAVSDTLLYRSKDSVLNLLGKPIIWSDSSQISGDTIRLFMKDGNPYKAQISNNALVSMELTEDLFYNQMVGNEILAYFNDNKMDSVRTSGNAETIYYTVEGDSVVSSQVRVQSASILMLFQKEELESISFLEKTKGIVNPIFLVESKNYNFPNFFWFATGRPLFPKDIFRTTPNRGKKEDKEKKEESSGTESLNITNREEES</sequence>
<feature type="domain" description="Organic solvent tolerance-like N-terminal" evidence="3">
    <location>
        <begin position="25"/>
        <end position="173"/>
    </location>
</feature>
<keyword evidence="5" id="KW-1185">Reference proteome</keyword>
<dbReference type="PANTHER" id="PTHR36504">
    <property type="entry name" value="LIPOPOLYSACCHARIDE EXPORT SYSTEM PROTEIN LPTA"/>
    <property type="match status" value="1"/>
</dbReference>
<dbReference type="InterPro" id="IPR052037">
    <property type="entry name" value="LPS_export_LptA"/>
</dbReference>
<dbReference type="Gene3D" id="2.60.450.10">
    <property type="entry name" value="Lipopolysaccharide (LPS) transport protein A like domain"/>
    <property type="match status" value="2"/>
</dbReference>
<organism evidence="4 5">
    <name type="scientific">Porphyromonas canoris</name>
    <dbReference type="NCBI Taxonomy" id="36875"/>
    <lineage>
        <taxon>Bacteria</taxon>
        <taxon>Pseudomonadati</taxon>
        <taxon>Bacteroidota</taxon>
        <taxon>Bacteroidia</taxon>
        <taxon>Bacteroidales</taxon>
        <taxon>Porphyromonadaceae</taxon>
        <taxon>Porphyromonas</taxon>
    </lineage>
</organism>
<evidence type="ECO:0000313" key="4">
    <source>
        <dbReference type="EMBL" id="KGN93266.1"/>
    </source>
</evidence>
<protein>
    <recommendedName>
        <fullName evidence="3">Organic solvent tolerance-like N-terminal domain-containing protein</fullName>
    </recommendedName>
</protein>
<keyword evidence="1" id="KW-0732">Signal</keyword>
<feature type="compositionally biased region" description="Basic and acidic residues" evidence="2">
    <location>
        <begin position="498"/>
        <end position="509"/>
    </location>
</feature>
<reference evidence="4 5" key="1">
    <citation type="submission" date="2014-08" db="EMBL/GenBank/DDBJ databases">
        <title>Porphyromonas canoris strain:OH2762 Genome sequencing.</title>
        <authorList>
            <person name="Wallis C."/>
            <person name="Deusch O."/>
            <person name="O'Flynn C."/>
            <person name="Davis I."/>
            <person name="Jospin G."/>
            <person name="Darling A.E."/>
            <person name="Coil D.A."/>
            <person name="Alexiev A."/>
            <person name="Horsfall A."/>
            <person name="Kirkwood N."/>
            <person name="Harris S."/>
            <person name="Eisen J.A."/>
        </authorList>
    </citation>
    <scope>NUCLEOTIDE SEQUENCE [LARGE SCALE GENOMIC DNA]</scope>
    <source>
        <strain evidence="5">COT-108 OH2762</strain>
    </source>
</reference>
<accession>A0ABR4XMD2</accession>
<dbReference type="PANTHER" id="PTHR36504:SF1">
    <property type="entry name" value="LIPOPOLYSACCHARIDE EXPORT SYSTEM PROTEIN LPTA"/>
    <property type="match status" value="1"/>
</dbReference>
<feature type="region of interest" description="Disordered" evidence="2">
    <location>
        <begin position="490"/>
        <end position="524"/>
    </location>
</feature>
<gene>
    <name evidence="4" type="ORF">HQ43_01015</name>
</gene>
<dbReference type="EMBL" id="JQZV01000003">
    <property type="protein sequence ID" value="KGN93266.1"/>
    <property type="molecule type" value="Genomic_DNA"/>
</dbReference>
<evidence type="ECO:0000259" key="3">
    <source>
        <dbReference type="Pfam" id="PF13100"/>
    </source>
</evidence>
<name>A0ABR4XMD2_9PORP</name>
<dbReference type="InterPro" id="IPR005653">
    <property type="entry name" value="OstA-like_N"/>
</dbReference>
<evidence type="ECO:0000256" key="1">
    <source>
        <dbReference type="ARBA" id="ARBA00022729"/>
    </source>
</evidence>
<dbReference type="Proteomes" id="UP000030101">
    <property type="component" value="Unassembled WGS sequence"/>
</dbReference>